<dbReference type="EMBL" id="CM010723">
    <property type="protein sequence ID" value="RZC76101.1"/>
    <property type="molecule type" value="Genomic_DNA"/>
</dbReference>
<keyword evidence="10" id="KW-1185">Reference proteome</keyword>
<evidence type="ECO:0000256" key="6">
    <source>
        <dbReference type="ARBA" id="ARBA00022777"/>
    </source>
</evidence>
<evidence type="ECO:0000256" key="7">
    <source>
        <dbReference type="ARBA" id="ARBA00022840"/>
    </source>
</evidence>
<dbReference type="AlphaFoldDB" id="A0A4Y7KVF9"/>
<dbReference type="EC" id="2.7.2.3" evidence="3"/>
<evidence type="ECO:0000256" key="1">
    <source>
        <dbReference type="ARBA" id="ARBA00001946"/>
    </source>
</evidence>
<dbReference type="InterPro" id="IPR001576">
    <property type="entry name" value="Phosphoglycerate_kinase"/>
</dbReference>
<evidence type="ECO:0000256" key="2">
    <source>
        <dbReference type="ARBA" id="ARBA00008982"/>
    </source>
</evidence>
<evidence type="ECO:0000313" key="9">
    <source>
        <dbReference type="EMBL" id="RZC76101.1"/>
    </source>
</evidence>
<dbReference type="Pfam" id="PF00162">
    <property type="entry name" value="PGK"/>
    <property type="match status" value="1"/>
</dbReference>
<evidence type="ECO:0000256" key="4">
    <source>
        <dbReference type="ARBA" id="ARBA00022679"/>
    </source>
</evidence>
<dbReference type="Gene3D" id="3.40.50.1260">
    <property type="entry name" value="Phosphoglycerate kinase, N-terminal domain"/>
    <property type="match status" value="1"/>
</dbReference>
<dbReference type="InterPro" id="IPR036043">
    <property type="entry name" value="Phosphoglycerate_kinase_sf"/>
</dbReference>
<gene>
    <name evidence="9" type="ORF">C5167_000261</name>
</gene>
<organism evidence="9 10">
    <name type="scientific">Papaver somniferum</name>
    <name type="common">Opium poppy</name>
    <dbReference type="NCBI Taxonomy" id="3469"/>
    <lineage>
        <taxon>Eukaryota</taxon>
        <taxon>Viridiplantae</taxon>
        <taxon>Streptophyta</taxon>
        <taxon>Embryophyta</taxon>
        <taxon>Tracheophyta</taxon>
        <taxon>Spermatophyta</taxon>
        <taxon>Magnoliopsida</taxon>
        <taxon>Ranunculales</taxon>
        <taxon>Papaveraceae</taxon>
        <taxon>Papaveroideae</taxon>
        <taxon>Papaver</taxon>
    </lineage>
</organism>
<proteinExistence type="inferred from homology"/>
<dbReference type="GO" id="GO:0006096">
    <property type="term" value="P:glycolytic process"/>
    <property type="evidence" value="ECO:0007669"/>
    <property type="project" value="InterPro"/>
</dbReference>
<accession>A0A4Y7KVF9</accession>
<keyword evidence="8" id="KW-0460">Magnesium</keyword>
<keyword evidence="4" id="KW-0808">Transferase</keyword>
<name>A0A4Y7KVF9_PAPSO</name>
<dbReference type="InterPro" id="IPR015824">
    <property type="entry name" value="Phosphoglycerate_kinase_N"/>
</dbReference>
<dbReference type="GO" id="GO:0005524">
    <property type="term" value="F:ATP binding"/>
    <property type="evidence" value="ECO:0007669"/>
    <property type="project" value="UniProtKB-KW"/>
</dbReference>
<reference evidence="9 10" key="1">
    <citation type="journal article" date="2018" name="Science">
        <title>The opium poppy genome and morphinan production.</title>
        <authorList>
            <person name="Guo L."/>
            <person name="Winzer T."/>
            <person name="Yang X."/>
            <person name="Li Y."/>
            <person name="Ning Z."/>
            <person name="He Z."/>
            <person name="Teodor R."/>
            <person name="Lu Y."/>
            <person name="Bowser T.A."/>
            <person name="Graham I.A."/>
            <person name="Ye K."/>
        </authorList>
    </citation>
    <scope>NUCLEOTIDE SEQUENCE [LARGE SCALE GENOMIC DNA]</scope>
    <source>
        <strain evidence="10">cv. HN1</strain>
        <tissue evidence="9">Leaves</tissue>
    </source>
</reference>
<comment type="similarity">
    <text evidence="2">Belongs to the phosphoglycerate kinase family.</text>
</comment>
<dbReference type="SUPFAM" id="SSF53748">
    <property type="entry name" value="Phosphoglycerate kinase"/>
    <property type="match status" value="1"/>
</dbReference>
<keyword evidence="5" id="KW-0547">Nucleotide-binding</keyword>
<evidence type="ECO:0000256" key="8">
    <source>
        <dbReference type="ARBA" id="ARBA00022842"/>
    </source>
</evidence>
<sequence length="151" mass="16899">MQFLFASNLASIADIYVNACFLTAHGTDNSWVGVTKFIRPSVDGFLVLKVTTQKISNNLKGQSWMIVAVLTLSRILLPGIWMTNQNVNGKEGNILVTGYVVSDLQGKVCHHRLIPKNERRFLKNVSKMLLHQSGTLLKVMIIGCGWVIWKE</sequence>
<dbReference type="Gramene" id="RZC76101">
    <property type="protein sequence ID" value="RZC76101"/>
    <property type="gene ID" value="C5167_000261"/>
</dbReference>
<evidence type="ECO:0000256" key="5">
    <source>
        <dbReference type="ARBA" id="ARBA00022741"/>
    </source>
</evidence>
<dbReference type="Proteomes" id="UP000316621">
    <property type="component" value="Chromosome 9"/>
</dbReference>
<dbReference type="STRING" id="3469.A0A4Y7KVF9"/>
<comment type="cofactor">
    <cofactor evidence="1">
        <name>Mg(2+)</name>
        <dbReference type="ChEBI" id="CHEBI:18420"/>
    </cofactor>
</comment>
<evidence type="ECO:0000256" key="3">
    <source>
        <dbReference type="ARBA" id="ARBA00013061"/>
    </source>
</evidence>
<evidence type="ECO:0000313" key="10">
    <source>
        <dbReference type="Proteomes" id="UP000316621"/>
    </source>
</evidence>
<keyword evidence="6" id="KW-0418">Kinase</keyword>
<protein>
    <recommendedName>
        <fullName evidence="3">phosphoglycerate kinase</fullName>
        <ecNumber evidence="3">2.7.2.3</ecNumber>
    </recommendedName>
</protein>
<dbReference type="GO" id="GO:0004618">
    <property type="term" value="F:phosphoglycerate kinase activity"/>
    <property type="evidence" value="ECO:0007669"/>
    <property type="project" value="UniProtKB-EC"/>
</dbReference>
<keyword evidence="7" id="KW-0067">ATP-binding</keyword>